<proteinExistence type="predicted"/>
<dbReference type="GeneID" id="83010853"/>
<keyword evidence="2" id="KW-1133">Transmembrane helix</keyword>
<name>A0A174DKU3_9CLOT</name>
<keyword evidence="2" id="KW-0812">Transmembrane</keyword>
<reference evidence="4 5" key="1">
    <citation type="submission" date="2015-09" db="EMBL/GenBank/DDBJ databases">
        <authorList>
            <consortium name="Pathogen Informatics"/>
        </authorList>
    </citation>
    <scope>NUCLEOTIDE SEQUENCE [LARGE SCALE GENOMIC DNA]</scope>
    <source>
        <strain evidence="4 5">2789STDY5834855</strain>
    </source>
</reference>
<dbReference type="EMBL" id="CYZV01000018">
    <property type="protein sequence ID" value="CUO26242.1"/>
    <property type="molecule type" value="Genomic_DNA"/>
</dbReference>
<dbReference type="InterPro" id="IPR025306">
    <property type="entry name" value="Zn-bnd_dom_prob"/>
</dbReference>
<protein>
    <submittedName>
        <fullName evidence="4">CDGSH-type zinc finger protein</fullName>
    </submittedName>
</protein>
<evidence type="ECO:0000259" key="3">
    <source>
        <dbReference type="Pfam" id="PF13451"/>
    </source>
</evidence>
<evidence type="ECO:0000256" key="2">
    <source>
        <dbReference type="SAM" id="Phobius"/>
    </source>
</evidence>
<dbReference type="Proteomes" id="UP000095558">
    <property type="component" value="Unassembled WGS sequence"/>
</dbReference>
<accession>A0A174DKU3</accession>
<feature type="compositionally biased region" description="Low complexity" evidence="1">
    <location>
        <begin position="44"/>
        <end position="75"/>
    </location>
</feature>
<dbReference type="AlphaFoldDB" id="A0A174DKU3"/>
<feature type="domain" description="Probable zinc-binding" evidence="3">
    <location>
        <begin position="4"/>
        <end position="45"/>
    </location>
</feature>
<organism evidence="4 5">
    <name type="scientific">Clostridium disporicum</name>
    <dbReference type="NCBI Taxonomy" id="84024"/>
    <lineage>
        <taxon>Bacteria</taxon>
        <taxon>Bacillati</taxon>
        <taxon>Bacillota</taxon>
        <taxon>Clostridia</taxon>
        <taxon>Eubacteriales</taxon>
        <taxon>Clostridiaceae</taxon>
        <taxon>Clostridium</taxon>
    </lineage>
</organism>
<evidence type="ECO:0000256" key="1">
    <source>
        <dbReference type="SAM" id="MobiDB-lite"/>
    </source>
</evidence>
<evidence type="ECO:0000313" key="4">
    <source>
        <dbReference type="EMBL" id="CUO26242.1"/>
    </source>
</evidence>
<dbReference type="RefSeq" id="WP_042395137.1">
    <property type="nucleotide sequence ID" value="NZ_CYYT01000030.1"/>
</dbReference>
<sequence length="213" mass="24823">MIKRTCKQCGKDFTLTDSEVNFYKSKDLDIPKRCSECRKKNKDNNNNVNKDNINNFDISNKQENNNYSNNRSYNNNNNNKKKYTFGSVIAAGLVVILLLVGKVFNITPNWGEIFNTAQSEQSSNVSLEFRNEALWEDHFLKHRSEFGYSTKEEYLKGANEVINSATSLHKFEAEDNDEIYYDESKNEIVFVSSDGYIRTYFRPSEGINYYNRQ</sequence>
<evidence type="ECO:0000313" key="5">
    <source>
        <dbReference type="Proteomes" id="UP000095558"/>
    </source>
</evidence>
<feature type="transmembrane region" description="Helical" evidence="2">
    <location>
        <begin position="83"/>
        <end position="104"/>
    </location>
</feature>
<gene>
    <name evidence="4" type="ORF">ERS852470_01858</name>
</gene>
<dbReference type="Pfam" id="PF13451">
    <property type="entry name" value="zf_Tbcl"/>
    <property type="match status" value="1"/>
</dbReference>
<dbReference type="OrthoDB" id="9813146at2"/>
<keyword evidence="2" id="KW-0472">Membrane</keyword>
<feature type="region of interest" description="Disordered" evidence="1">
    <location>
        <begin position="40"/>
        <end position="75"/>
    </location>
</feature>